<proteinExistence type="predicted"/>
<evidence type="ECO:0000313" key="2">
    <source>
        <dbReference type="Proteomes" id="UP000011728"/>
    </source>
</evidence>
<organism evidence="1 2">
    <name type="scientific">Clostridium saccharoperbutylacetonicum N1-4(HMT)</name>
    <dbReference type="NCBI Taxonomy" id="931276"/>
    <lineage>
        <taxon>Bacteria</taxon>
        <taxon>Bacillati</taxon>
        <taxon>Bacillota</taxon>
        <taxon>Clostridia</taxon>
        <taxon>Eubacteriales</taxon>
        <taxon>Clostridiaceae</taxon>
        <taxon>Clostridium</taxon>
    </lineage>
</organism>
<dbReference type="STRING" id="36745.CLSAP_08420"/>
<dbReference type="Pfam" id="PF14276">
    <property type="entry name" value="DUF4363"/>
    <property type="match status" value="1"/>
</dbReference>
<dbReference type="HOGENOM" id="CLU_156635_2_0_9"/>
<evidence type="ECO:0008006" key="3">
    <source>
        <dbReference type="Google" id="ProtNLM"/>
    </source>
</evidence>
<sequence length="126" mass="14429">MRNALLSILIFIFTMFCVYILNSSILALCDDIKLETENIELEITAGEYEEAYDKSLQLLNLIGEKNLLTSIYLSHQEFDNLLNEAVKLSTYLVHGDEIEAHASLHLLKHNTEHLKKLQIPSLENIL</sequence>
<evidence type="ECO:0000313" key="1">
    <source>
        <dbReference type="EMBL" id="AGF54579.1"/>
    </source>
</evidence>
<dbReference type="KEGG" id="csr:Cspa_c08020"/>
<dbReference type="AlphaFoldDB" id="M1M9F4"/>
<protein>
    <recommendedName>
        <fullName evidence="3">DUF4363 family protein</fullName>
    </recommendedName>
</protein>
<dbReference type="Proteomes" id="UP000011728">
    <property type="component" value="Chromosome"/>
</dbReference>
<gene>
    <name evidence="1" type="ORF">Cspa_c08020</name>
</gene>
<dbReference type="InterPro" id="IPR025373">
    <property type="entry name" value="DUF4363"/>
</dbReference>
<dbReference type="RefSeq" id="WP_015390905.1">
    <property type="nucleotide sequence ID" value="NC_020291.1"/>
</dbReference>
<dbReference type="PATRIC" id="fig|931276.5.peg.756"/>
<accession>M1M9F4</accession>
<reference evidence="1 2" key="1">
    <citation type="submission" date="2013-02" db="EMBL/GenBank/DDBJ databases">
        <title>Genome sequence of Clostridium saccharoperbutylacetonicum N1-4(HMT).</title>
        <authorList>
            <person name="Poehlein A."/>
            <person name="Daniel R."/>
        </authorList>
    </citation>
    <scope>NUCLEOTIDE SEQUENCE [LARGE SCALE GENOMIC DNA]</scope>
    <source>
        <strain evidence="2">N1-4(HMT)</strain>
    </source>
</reference>
<name>M1M9F4_9CLOT</name>
<dbReference type="OrthoDB" id="3034917at2"/>
<keyword evidence="2" id="KW-1185">Reference proteome</keyword>
<dbReference type="EMBL" id="CP004121">
    <property type="protein sequence ID" value="AGF54579.1"/>
    <property type="molecule type" value="Genomic_DNA"/>
</dbReference>